<dbReference type="SUPFAM" id="SSF57938">
    <property type="entry name" value="DnaJ/Hsp40 cysteine-rich domain"/>
    <property type="match status" value="1"/>
</dbReference>
<dbReference type="Gene3D" id="2.60.260.20">
    <property type="entry name" value="Urease metallochaperone UreE, N-terminal domain"/>
    <property type="match status" value="2"/>
</dbReference>
<evidence type="ECO:0000256" key="6">
    <source>
        <dbReference type="ARBA" id="ARBA00022737"/>
    </source>
</evidence>
<dbReference type="GeneID" id="35768184"/>
<evidence type="ECO:0000256" key="8">
    <source>
        <dbReference type="ARBA" id="ARBA00022833"/>
    </source>
</evidence>
<dbReference type="GO" id="GO:0008270">
    <property type="term" value="F:zinc ion binding"/>
    <property type="evidence" value="ECO:0007669"/>
    <property type="project" value="UniProtKB-UniRule"/>
</dbReference>
<feature type="binding site" evidence="13">
    <location>
        <position position="161"/>
    </location>
    <ligand>
        <name>Zn(2+)</name>
        <dbReference type="ChEBI" id="CHEBI:29105"/>
        <label>1</label>
    </ligand>
</feature>
<dbReference type="Proteomes" id="UP000594771">
    <property type="component" value="Chromosome"/>
</dbReference>
<dbReference type="RefSeq" id="WP_060778225.1">
    <property type="nucleotide sequence ID" value="NZ_CAJHLF010000002.1"/>
</dbReference>
<feature type="repeat" description="CXXCXGXG motif" evidence="13">
    <location>
        <begin position="158"/>
        <end position="165"/>
    </location>
</feature>
<feature type="binding site" evidence="13">
    <location>
        <position position="215"/>
    </location>
    <ligand>
        <name>Zn(2+)</name>
        <dbReference type="ChEBI" id="CHEBI:29105"/>
        <label>1</label>
    </ligand>
</feature>
<keyword evidence="8 13" id="KW-0862">Zinc</keyword>
<dbReference type="PRINTS" id="PR00625">
    <property type="entry name" value="JDOMAIN"/>
</dbReference>
<dbReference type="FunFam" id="1.10.287.110:FF:000031">
    <property type="entry name" value="Molecular chaperone DnaJ"/>
    <property type="match status" value="1"/>
</dbReference>
<feature type="binding site" evidence="13">
    <location>
        <position position="158"/>
    </location>
    <ligand>
        <name>Zn(2+)</name>
        <dbReference type="ChEBI" id="CHEBI:29105"/>
        <label>1</label>
    </ligand>
</feature>
<dbReference type="NCBIfam" id="NF008035">
    <property type="entry name" value="PRK10767.1"/>
    <property type="match status" value="1"/>
</dbReference>
<dbReference type="Gene3D" id="1.10.287.110">
    <property type="entry name" value="DnaJ domain"/>
    <property type="match status" value="1"/>
</dbReference>
<dbReference type="GO" id="GO:0005524">
    <property type="term" value="F:ATP binding"/>
    <property type="evidence" value="ECO:0007669"/>
    <property type="project" value="InterPro"/>
</dbReference>
<proteinExistence type="inferred from homology"/>
<dbReference type="KEGG" id="aun:AWM73_04260"/>
<evidence type="ECO:0000256" key="9">
    <source>
        <dbReference type="ARBA" id="ARBA00023016"/>
    </source>
</evidence>
<dbReference type="OrthoDB" id="9779889at2"/>
<dbReference type="SUPFAM" id="SSF49493">
    <property type="entry name" value="HSP40/DnaJ peptide-binding domain"/>
    <property type="match status" value="2"/>
</dbReference>
<evidence type="ECO:0000256" key="5">
    <source>
        <dbReference type="ARBA" id="ARBA00022723"/>
    </source>
</evidence>
<reference evidence="18 19" key="1">
    <citation type="submission" date="2020-12" db="EMBL/GenBank/DDBJ databases">
        <title>FDA dAtabase for Regulatory Grade micrObial Sequences (FDA-ARGOS): Supporting development and validation of Infectious Disease Dx tests.</title>
        <authorList>
            <person name="Sproer C."/>
            <person name="Gronow S."/>
            <person name="Severitt S."/>
            <person name="Schroder I."/>
            <person name="Tallon L."/>
            <person name="Sadzewicz L."/>
            <person name="Zhao X."/>
            <person name="Boylan J."/>
            <person name="Ott S."/>
            <person name="Bowen H."/>
            <person name="Vavikolanu K."/>
            <person name="Mehta A."/>
            <person name="Aluvathingal J."/>
            <person name="Nadendla S."/>
            <person name="Lowell S."/>
            <person name="Myers T."/>
            <person name="Yan Y."/>
            <person name="Sichtig H."/>
        </authorList>
    </citation>
    <scope>NUCLEOTIDE SEQUENCE [LARGE SCALE GENOMIC DNA]</scope>
    <source>
        <strain evidence="18 19">FDAARGOS_911</strain>
    </source>
</reference>
<dbReference type="Pfam" id="PF01556">
    <property type="entry name" value="DnaJ_C"/>
    <property type="match status" value="1"/>
</dbReference>
<dbReference type="PANTHER" id="PTHR43096">
    <property type="entry name" value="DNAJ HOMOLOG 1, MITOCHONDRIAL-RELATED"/>
    <property type="match status" value="1"/>
</dbReference>
<evidence type="ECO:0000313" key="20">
    <source>
        <dbReference type="Proteomes" id="UP001069145"/>
    </source>
</evidence>
<dbReference type="InterPro" id="IPR036869">
    <property type="entry name" value="J_dom_sf"/>
</dbReference>
<keyword evidence="7 13" id="KW-0863">Zinc-finger</keyword>
<dbReference type="NCBIfam" id="TIGR02349">
    <property type="entry name" value="DnaJ_bact"/>
    <property type="match status" value="1"/>
</dbReference>
<dbReference type="GO" id="GO:0009408">
    <property type="term" value="P:response to heat"/>
    <property type="evidence" value="ECO:0007669"/>
    <property type="project" value="InterPro"/>
</dbReference>
<organism evidence="18 19">
    <name type="scientific">Aerococcus urinae</name>
    <dbReference type="NCBI Taxonomy" id="1376"/>
    <lineage>
        <taxon>Bacteria</taxon>
        <taxon>Bacillati</taxon>
        <taxon>Bacillota</taxon>
        <taxon>Bacilli</taxon>
        <taxon>Lactobacillales</taxon>
        <taxon>Aerococcaceae</taxon>
        <taxon>Aerococcus</taxon>
    </lineage>
</organism>
<comment type="subunit">
    <text evidence="2 13">Homodimer.</text>
</comment>
<evidence type="ECO:0000256" key="13">
    <source>
        <dbReference type="HAMAP-Rule" id="MF_01152"/>
    </source>
</evidence>
<dbReference type="GO" id="GO:0031072">
    <property type="term" value="F:heat shock protein binding"/>
    <property type="evidence" value="ECO:0007669"/>
    <property type="project" value="InterPro"/>
</dbReference>
<dbReference type="SMART" id="SM00271">
    <property type="entry name" value="DnaJ"/>
    <property type="match status" value="1"/>
</dbReference>
<dbReference type="SUPFAM" id="SSF46565">
    <property type="entry name" value="Chaperone J-domain"/>
    <property type="match status" value="1"/>
</dbReference>
<evidence type="ECO:0000259" key="15">
    <source>
        <dbReference type="PROSITE" id="PS50076"/>
    </source>
</evidence>
<dbReference type="InterPro" id="IPR001305">
    <property type="entry name" value="HSP_DnaJ_Cys-rich_dom"/>
</dbReference>
<protein>
    <recommendedName>
        <fullName evidence="12 13">Chaperone protein DnaJ</fullName>
    </recommendedName>
</protein>
<dbReference type="Pfam" id="PF00684">
    <property type="entry name" value="DnaJ_CXXCXGXG"/>
    <property type="match status" value="1"/>
</dbReference>
<keyword evidence="20" id="KW-1185">Reference proteome</keyword>
<dbReference type="EMBL" id="JAOTML010000001">
    <property type="protein sequence ID" value="MCY3052597.1"/>
    <property type="molecule type" value="Genomic_DNA"/>
</dbReference>
<dbReference type="InterPro" id="IPR012724">
    <property type="entry name" value="DnaJ"/>
</dbReference>
<feature type="repeat" description="CXXCXGXG motif" evidence="13">
    <location>
        <begin position="215"/>
        <end position="222"/>
    </location>
</feature>
<dbReference type="InterPro" id="IPR036410">
    <property type="entry name" value="HSP_DnaJ_Cys-rich_dom_sf"/>
</dbReference>
<evidence type="ECO:0000256" key="11">
    <source>
        <dbReference type="ARBA" id="ARBA00061004"/>
    </source>
</evidence>
<evidence type="ECO:0000256" key="7">
    <source>
        <dbReference type="ARBA" id="ARBA00022771"/>
    </source>
</evidence>
<feature type="binding site" evidence="13">
    <location>
        <position position="218"/>
    </location>
    <ligand>
        <name>Zn(2+)</name>
        <dbReference type="ChEBI" id="CHEBI:29105"/>
        <label>1</label>
    </ligand>
</feature>
<dbReference type="GO" id="GO:0042026">
    <property type="term" value="P:protein refolding"/>
    <property type="evidence" value="ECO:0007669"/>
    <property type="project" value="TreeGrafter"/>
</dbReference>
<accession>A0A109REF8</accession>
<evidence type="ECO:0000256" key="10">
    <source>
        <dbReference type="ARBA" id="ARBA00023186"/>
    </source>
</evidence>
<dbReference type="GO" id="GO:0051082">
    <property type="term" value="F:unfolded protein binding"/>
    <property type="evidence" value="ECO:0007669"/>
    <property type="project" value="UniProtKB-UniRule"/>
</dbReference>
<dbReference type="EMBL" id="CP065662">
    <property type="protein sequence ID" value="QPS00907.1"/>
    <property type="molecule type" value="Genomic_DNA"/>
</dbReference>
<feature type="binding site" evidence="13">
    <location>
        <position position="175"/>
    </location>
    <ligand>
        <name>Zn(2+)</name>
        <dbReference type="ChEBI" id="CHEBI:29105"/>
        <label>2</label>
    </ligand>
</feature>
<dbReference type="PROSITE" id="PS51188">
    <property type="entry name" value="ZF_CR"/>
    <property type="match status" value="1"/>
</dbReference>
<comment type="function">
    <text evidence="13">Participates actively in the response to hyperosmotic and heat shock by preventing the aggregation of stress-denatured proteins and by disaggregating proteins, also in an autonomous, DnaK-independent fashion. Unfolded proteins bind initially to DnaJ; upon interaction with the DnaJ-bound protein, DnaK hydrolyzes its bound ATP, resulting in the formation of a stable complex. GrpE releases ADP from DnaK; ATP binding to DnaK triggers the release of the substrate protein, thus completing the reaction cycle. Several rounds of ATP-dependent interactions between DnaJ, DnaK and GrpE are required for fully efficient folding. Also involved, together with DnaK and GrpE, in the DNA replication of plasmids through activation of initiation proteins.</text>
</comment>
<dbReference type="HAMAP" id="MF_01152">
    <property type="entry name" value="DnaJ"/>
    <property type="match status" value="1"/>
</dbReference>
<dbReference type="InterPro" id="IPR001623">
    <property type="entry name" value="DnaJ_domain"/>
</dbReference>
<sequence length="386" mass="41917">MAKGDYYDILGVSKDASQKDIKRAYRKLAKKYHPDLNHDPGAEEKYKEVTEAYEVLSDENKRKQYDQFGHAGANGGFGGFGNGSYQSYSGQGFSGFEDIFDQFFGGQGGFGGFGSSASQRSRTAPRRGDDLQYTMDLSFEEAIFGKEETISYKREEACQVCEGSGAKPGTSKKTCPTCNGQGVVQQVRNTPFGQMASQTTCSQCQGEGKIIEDPCTNCQGSGREEKTHTVKVKVPAGVEDGQSIRLSGQGSAGYNKGPAGDLYVVFRVAKSNIFQRKGSQISIDLPLNFAQAALGDEVEVPTVHGKVNLKIPAGTQSGDTIRLRGKGAPVLNRDRNGDQLVNIKIITPKHLNDKQKAALRDYAKASGNNVTEEEKNFFDKIKDAFS</sequence>
<keyword evidence="5 13" id="KW-0479">Metal-binding</keyword>
<dbReference type="FunFam" id="2.60.260.20:FF:000004">
    <property type="entry name" value="Molecular chaperone DnaJ"/>
    <property type="match status" value="1"/>
</dbReference>
<dbReference type="PROSITE" id="PS50076">
    <property type="entry name" value="DNAJ_2"/>
    <property type="match status" value="1"/>
</dbReference>
<keyword evidence="10 13" id="KW-0143">Chaperone</keyword>
<dbReference type="InterPro" id="IPR002939">
    <property type="entry name" value="DnaJ_C"/>
</dbReference>
<reference evidence="17" key="2">
    <citation type="submission" date="2022-09" db="EMBL/GenBank/DDBJ databases">
        <title>Aerococcus urinae taxonomy study.</title>
        <authorList>
            <person name="Christensen J."/>
            <person name="Senneby E."/>
        </authorList>
    </citation>
    <scope>NUCLEOTIDE SEQUENCE</scope>
    <source>
        <strain evidence="17">NLD-066-U95</strain>
    </source>
</reference>
<evidence type="ECO:0000313" key="17">
    <source>
        <dbReference type="EMBL" id="MCY3052597.1"/>
    </source>
</evidence>
<keyword evidence="3 13" id="KW-0963">Cytoplasm</keyword>
<feature type="binding site" evidence="13">
    <location>
        <position position="201"/>
    </location>
    <ligand>
        <name>Zn(2+)</name>
        <dbReference type="ChEBI" id="CHEBI:29105"/>
        <label>2</label>
    </ligand>
</feature>
<evidence type="ECO:0000259" key="16">
    <source>
        <dbReference type="PROSITE" id="PS51188"/>
    </source>
</evidence>
<keyword evidence="4 13" id="KW-0235">DNA replication</keyword>
<evidence type="ECO:0000256" key="1">
    <source>
        <dbReference type="ARBA" id="ARBA00004496"/>
    </source>
</evidence>
<feature type="repeat" description="CXXCXGXG motif" evidence="13">
    <location>
        <begin position="201"/>
        <end position="208"/>
    </location>
</feature>
<comment type="domain">
    <text evidence="13">The J domain is necessary and sufficient to stimulate DnaK ATPase activity. Zinc center 1 plays an important role in the autonomous, DnaK-independent chaperone activity of DnaJ. Zinc center 2 is essential for interaction with DnaK and for DnaJ activity.</text>
</comment>
<dbReference type="CDD" id="cd06257">
    <property type="entry name" value="DnaJ"/>
    <property type="match status" value="1"/>
</dbReference>
<evidence type="ECO:0000256" key="3">
    <source>
        <dbReference type="ARBA" id="ARBA00022490"/>
    </source>
</evidence>
<keyword evidence="6 13" id="KW-0677">Repeat</keyword>
<feature type="domain" description="CR-type" evidence="16">
    <location>
        <begin position="145"/>
        <end position="227"/>
    </location>
</feature>
<feature type="zinc finger region" description="CR-type" evidence="14">
    <location>
        <begin position="145"/>
        <end position="227"/>
    </location>
</feature>
<feature type="binding site" evidence="13">
    <location>
        <position position="178"/>
    </location>
    <ligand>
        <name>Zn(2+)</name>
        <dbReference type="ChEBI" id="CHEBI:29105"/>
        <label>2</label>
    </ligand>
</feature>
<dbReference type="GO" id="GO:0006260">
    <property type="term" value="P:DNA replication"/>
    <property type="evidence" value="ECO:0007669"/>
    <property type="project" value="UniProtKB-KW"/>
</dbReference>
<dbReference type="CDD" id="cd10747">
    <property type="entry name" value="DnaJ_C"/>
    <property type="match status" value="1"/>
</dbReference>
<evidence type="ECO:0000313" key="19">
    <source>
        <dbReference type="Proteomes" id="UP000594771"/>
    </source>
</evidence>
<comment type="similarity">
    <text evidence="11 13">Belongs to the DnaJ family.</text>
</comment>
<evidence type="ECO:0000256" key="12">
    <source>
        <dbReference type="ARBA" id="ARBA00067609"/>
    </source>
</evidence>
<dbReference type="AlphaFoldDB" id="A0A109REF8"/>
<dbReference type="GO" id="GO:0005737">
    <property type="term" value="C:cytoplasm"/>
    <property type="evidence" value="ECO:0007669"/>
    <property type="project" value="UniProtKB-SubCell"/>
</dbReference>
<dbReference type="Proteomes" id="UP001069145">
    <property type="component" value="Unassembled WGS sequence"/>
</dbReference>
<feature type="domain" description="J" evidence="15">
    <location>
        <begin position="5"/>
        <end position="69"/>
    </location>
</feature>
<dbReference type="NCBIfam" id="NF010869">
    <property type="entry name" value="PRK14276.1"/>
    <property type="match status" value="1"/>
</dbReference>
<dbReference type="PANTHER" id="PTHR43096:SF48">
    <property type="entry name" value="CHAPERONE PROTEIN DNAJ"/>
    <property type="match status" value="1"/>
</dbReference>
<name>A0A109REF8_9LACT</name>
<dbReference type="PROSITE" id="PS00636">
    <property type="entry name" value="DNAJ_1"/>
    <property type="match status" value="1"/>
</dbReference>
<dbReference type="InterPro" id="IPR008971">
    <property type="entry name" value="HSP40/DnaJ_pept-bd"/>
</dbReference>
<gene>
    <name evidence="13 18" type="primary">dnaJ</name>
    <name evidence="18" type="ORF">I6G68_05795</name>
    <name evidence="17" type="ORF">ODY43_01070</name>
</gene>
<evidence type="ECO:0000313" key="18">
    <source>
        <dbReference type="EMBL" id="QPS00907.1"/>
    </source>
</evidence>
<dbReference type="Gene3D" id="2.10.230.10">
    <property type="entry name" value="Heat shock protein DnaJ, cysteine-rich domain"/>
    <property type="match status" value="1"/>
</dbReference>
<dbReference type="FunFam" id="2.10.230.10:FF:000002">
    <property type="entry name" value="Molecular chaperone DnaJ"/>
    <property type="match status" value="1"/>
</dbReference>
<comment type="cofactor">
    <cofactor evidence="13">
        <name>Zn(2+)</name>
        <dbReference type="ChEBI" id="CHEBI:29105"/>
    </cofactor>
    <text evidence="13">Binds 2 Zn(2+) ions per monomer.</text>
</comment>
<dbReference type="CDD" id="cd10719">
    <property type="entry name" value="DnaJ_zf"/>
    <property type="match status" value="1"/>
</dbReference>
<dbReference type="Pfam" id="PF00226">
    <property type="entry name" value="DnaJ"/>
    <property type="match status" value="1"/>
</dbReference>
<evidence type="ECO:0000256" key="14">
    <source>
        <dbReference type="PROSITE-ProRule" id="PRU00546"/>
    </source>
</evidence>
<feature type="binding site" evidence="13">
    <location>
        <position position="204"/>
    </location>
    <ligand>
        <name>Zn(2+)</name>
        <dbReference type="ChEBI" id="CHEBI:29105"/>
        <label>2</label>
    </ligand>
</feature>
<evidence type="ECO:0000256" key="2">
    <source>
        <dbReference type="ARBA" id="ARBA00011738"/>
    </source>
</evidence>
<feature type="repeat" description="CXXCXGXG motif" evidence="13">
    <location>
        <begin position="175"/>
        <end position="182"/>
    </location>
</feature>
<comment type="subcellular location">
    <subcellularLocation>
        <location evidence="1 13">Cytoplasm</location>
    </subcellularLocation>
</comment>
<dbReference type="InterPro" id="IPR018253">
    <property type="entry name" value="DnaJ_domain_CS"/>
</dbReference>
<evidence type="ECO:0000256" key="4">
    <source>
        <dbReference type="ARBA" id="ARBA00022705"/>
    </source>
</evidence>
<keyword evidence="9 13" id="KW-0346">Stress response</keyword>